<dbReference type="PROSITE" id="PS00455">
    <property type="entry name" value="AMP_BINDING"/>
    <property type="match status" value="1"/>
</dbReference>
<dbReference type="InterPro" id="IPR052987">
    <property type="entry name" value="Chloroplast_AMP-bd_Enzymes"/>
</dbReference>
<dbReference type="InterPro" id="IPR000873">
    <property type="entry name" value="AMP-dep_synth/lig_dom"/>
</dbReference>
<comment type="caution">
    <text evidence="2">The sequence shown here is derived from an EMBL/GenBank/DDBJ whole genome shotgun (WGS) entry which is preliminary data.</text>
</comment>
<accession>A0A8J5Y249</accession>
<dbReference type="Pfam" id="PF00501">
    <property type="entry name" value="AMP-binding"/>
    <property type="match status" value="1"/>
</dbReference>
<proteinExistence type="predicted"/>
<gene>
    <name evidence="2" type="ORF">CXB51_034972</name>
</gene>
<evidence type="ECO:0000313" key="2">
    <source>
        <dbReference type="EMBL" id="KAG8473057.1"/>
    </source>
</evidence>
<dbReference type="OrthoDB" id="1700726at2759"/>
<evidence type="ECO:0000313" key="3">
    <source>
        <dbReference type="Proteomes" id="UP000701853"/>
    </source>
</evidence>
<organism evidence="2 3">
    <name type="scientific">Gossypium anomalum</name>
    <dbReference type="NCBI Taxonomy" id="47600"/>
    <lineage>
        <taxon>Eukaryota</taxon>
        <taxon>Viridiplantae</taxon>
        <taxon>Streptophyta</taxon>
        <taxon>Embryophyta</taxon>
        <taxon>Tracheophyta</taxon>
        <taxon>Spermatophyta</taxon>
        <taxon>Magnoliopsida</taxon>
        <taxon>eudicotyledons</taxon>
        <taxon>Gunneridae</taxon>
        <taxon>Pentapetalae</taxon>
        <taxon>rosids</taxon>
        <taxon>malvids</taxon>
        <taxon>Malvales</taxon>
        <taxon>Malvaceae</taxon>
        <taxon>Malvoideae</taxon>
        <taxon>Gossypium</taxon>
    </lineage>
</organism>
<name>A0A8J5Y249_9ROSI</name>
<dbReference type="GO" id="GO:0008922">
    <property type="term" value="F:long-chain fatty acid [acyl-carrier-protein] ligase activity"/>
    <property type="evidence" value="ECO:0007669"/>
    <property type="project" value="TreeGrafter"/>
</dbReference>
<dbReference type="GO" id="GO:0009507">
    <property type="term" value="C:chloroplast"/>
    <property type="evidence" value="ECO:0007669"/>
    <property type="project" value="TreeGrafter"/>
</dbReference>
<reference evidence="2 3" key="1">
    <citation type="journal article" date="2021" name="bioRxiv">
        <title>The Gossypium anomalum genome as a resource for cotton improvement and evolutionary analysis of hybrid incompatibility.</title>
        <authorList>
            <person name="Grover C.E."/>
            <person name="Yuan D."/>
            <person name="Arick M.A."/>
            <person name="Miller E.R."/>
            <person name="Hu G."/>
            <person name="Peterson D.G."/>
            <person name="Wendel J.F."/>
            <person name="Udall J.A."/>
        </authorList>
    </citation>
    <scope>NUCLEOTIDE SEQUENCE [LARGE SCALE GENOMIC DNA]</scope>
    <source>
        <strain evidence="2">JFW-Udall</strain>
        <tissue evidence="2">Leaf</tissue>
    </source>
</reference>
<dbReference type="GO" id="GO:0030497">
    <property type="term" value="P:fatty acid elongation"/>
    <property type="evidence" value="ECO:0007669"/>
    <property type="project" value="TreeGrafter"/>
</dbReference>
<sequence>MASLLQSTTLLFIFSITLILIPNIHAIPFIVLHVQDVCYRLAGKFCSNARMKFIVLLWREKSRLANNETLGVPVFSYKEMVKLRRENCAALIDSLDARKGYRYEVIGSDDIATIVYTSGTTSNPKGIMLSHKNLLHQLTFQEFQKNSIENLGVLGPAKAGDRFLSMLPTWHTYERALYTTVRTLKDDLRNYKSNYMISVPLVYETFYSGIQKQISSSPNAIKLIVFSFIRISLAYTELKIIYEVMAIFVKLKLNSADSLLMLYVLMHSPIA</sequence>
<dbReference type="PANTHER" id="PTHR43813">
    <property type="entry name" value="ACYL-ACTIVATING ENZYME 16, CHLOROPLASTIC-RELATED"/>
    <property type="match status" value="1"/>
</dbReference>
<protein>
    <recommendedName>
        <fullName evidence="1">AMP-dependent synthetase/ligase domain-containing protein</fullName>
    </recommendedName>
</protein>
<dbReference type="SUPFAM" id="SSF56801">
    <property type="entry name" value="Acetyl-CoA synthetase-like"/>
    <property type="match status" value="1"/>
</dbReference>
<dbReference type="AlphaFoldDB" id="A0A8J5Y249"/>
<dbReference type="Gene3D" id="3.40.50.12780">
    <property type="entry name" value="N-terminal domain of ligase-like"/>
    <property type="match status" value="1"/>
</dbReference>
<feature type="domain" description="AMP-dependent synthetase/ligase" evidence="1">
    <location>
        <begin position="101"/>
        <end position="177"/>
    </location>
</feature>
<dbReference type="EMBL" id="JAHUZN010000013">
    <property type="protein sequence ID" value="KAG8473057.1"/>
    <property type="molecule type" value="Genomic_DNA"/>
</dbReference>
<dbReference type="InterPro" id="IPR042099">
    <property type="entry name" value="ANL_N_sf"/>
</dbReference>
<dbReference type="Proteomes" id="UP000701853">
    <property type="component" value="Chromosome 13"/>
</dbReference>
<keyword evidence="3" id="KW-1185">Reference proteome</keyword>
<dbReference type="PANTHER" id="PTHR43813:SF1">
    <property type="entry name" value="ACYL-ACTIVATING ENZYME 16, CHLOROPLASTIC-RELATED"/>
    <property type="match status" value="1"/>
</dbReference>
<evidence type="ECO:0000259" key="1">
    <source>
        <dbReference type="Pfam" id="PF00501"/>
    </source>
</evidence>
<dbReference type="InterPro" id="IPR020845">
    <property type="entry name" value="AMP-binding_CS"/>
</dbReference>